<keyword evidence="10" id="KW-1185">Reference proteome</keyword>
<protein>
    <recommendedName>
        <fullName evidence="11">HMG box domain-containing protein</fullName>
    </recommendedName>
</protein>
<keyword evidence="4 5" id="KW-0539">Nucleus</keyword>
<accession>A0A401SKY2</accession>
<dbReference type="SMART" id="SM00398">
    <property type="entry name" value="HMG"/>
    <property type="match status" value="1"/>
</dbReference>
<dbReference type="CDD" id="cd22046">
    <property type="entry name" value="HMG-box_SoxF_SOX7"/>
    <property type="match status" value="1"/>
</dbReference>
<dbReference type="InterPro" id="IPR036910">
    <property type="entry name" value="HMG_box_dom_sf"/>
</dbReference>
<dbReference type="OMA" id="CQEEHAH"/>
<organism evidence="9 10">
    <name type="scientific">Chiloscyllium punctatum</name>
    <name type="common">Brownbanded bambooshark</name>
    <name type="synonym">Hemiscyllium punctatum</name>
    <dbReference type="NCBI Taxonomy" id="137246"/>
    <lineage>
        <taxon>Eukaryota</taxon>
        <taxon>Metazoa</taxon>
        <taxon>Chordata</taxon>
        <taxon>Craniata</taxon>
        <taxon>Vertebrata</taxon>
        <taxon>Chondrichthyes</taxon>
        <taxon>Elasmobranchii</taxon>
        <taxon>Galeomorphii</taxon>
        <taxon>Galeoidea</taxon>
        <taxon>Orectolobiformes</taxon>
        <taxon>Hemiscylliidae</taxon>
        <taxon>Chiloscyllium</taxon>
    </lineage>
</organism>
<dbReference type="STRING" id="137246.A0A401SKY2"/>
<evidence type="ECO:0000256" key="3">
    <source>
        <dbReference type="ARBA" id="ARBA00023163"/>
    </source>
</evidence>
<dbReference type="InterPro" id="IPR050140">
    <property type="entry name" value="SRY-related_HMG-box_TF-like"/>
</dbReference>
<dbReference type="Pfam" id="PF00505">
    <property type="entry name" value="HMG_box"/>
    <property type="match status" value="1"/>
</dbReference>
<evidence type="ECO:0000259" key="7">
    <source>
        <dbReference type="PROSITE" id="PS50118"/>
    </source>
</evidence>
<dbReference type="InterPro" id="IPR033392">
    <property type="entry name" value="Sox7/17/18_central"/>
</dbReference>
<dbReference type="Proteomes" id="UP000287033">
    <property type="component" value="Unassembled WGS sequence"/>
</dbReference>
<keyword evidence="1" id="KW-0805">Transcription regulation</keyword>
<evidence type="ECO:0000256" key="2">
    <source>
        <dbReference type="ARBA" id="ARBA00023125"/>
    </source>
</evidence>
<dbReference type="PROSITE" id="PS51516">
    <property type="entry name" value="SOX_C"/>
    <property type="match status" value="1"/>
</dbReference>
<evidence type="ECO:0000259" key="8">
    <source>
        <dbReference type="PROSITE" id="PS51516"/>
    </source>
</evidence>
<reference evidence="9 10" key="1">
    <citation type="journal article" date="2018" name="Nat. Ecol. Evol.">
        <title>Shark genomes provide insights into elasmobranch evolution and the origin of vertebrates.</title>
        <authorList>
            <person name="Hara Y"/>
            <person name="Yamaguchi K"/>
            <person name="Onimaru K"/>
            <person name="Kadota M"/>
            <person name="Koyanagi M"/>
            <person name="Keeley SD"/>
            <person name="Tatsumi K"/>
            <person name="Tanaka K"/>
            <person name="Motone F"/>
            <person name="Kageyama Y"/>
            <person name="Nozu R"/>
            <person name="Adachi N"/>
            <person name="Nishimura O"/>
            <person name="Nakagawa R"/>
            <person name="Tanegashima C"/>
            <person name="Kiyatake I"/>
            <person name="Matsumoto R"/>
            <person name="Murakumo K"/>
            <person name="Nishida K"/>
            <person name="Terakita A"/>
            <person name="Kuratani S"/>
            <person name="Sato K"/>
            <person name="Hyodo S Kuraku.S."/>
        </authorList>
    </citation>
    <scope>NUCLEOTIDE SEQUENCE [LARGE SCALE GENOMIC DNA]</scope>
</reference>
<evidence type="ECO:0008006" key="11">
    <source>
        <dbReference type="Google" id="ProtNLM"/>
    </source>
</evidence>
<dbReference type="Gene3D" id="1.10.30.10">
    <property type="entry name" value="High mobility group box domain"/>
    <property type="match status" value="1"/>
</dbReference>
<proteinExistence type="predicted"/>
<feature type="region of interest" description="Disordered" evidence="6">
    <location>
        <begin position="1"/>
        <end position="42"/>
    </location>
</feature>
<name>A0A401SKY2_CHIPU</name>
<gene>
    <name evidence="9" type="ORF">chiPu_0009497</name>
</gene>
<dbReference type="InterPro" id="IPR009071">
    <property type="entry name" value="HMG_box_dom"/>
</dbReference>
<comment type="caution">
    <text evidence="9">The sequence shown here is derived from an EMBL/GenBank/DDBJ whole genome shotgun (WGS) entry which is preliminary data.</text>
</comment>
<keyword evidence="3" id="KW-0804">Transcription</keyword>
<dbReference type="EMBL" id="BEZZ01000338">
    <property type="protein sequence ID" value="GCC31043.1"/>
    <property type="molecule type" value="Genomic_DNA"/>
</dbReference>
<feature type="compositionally biased region" description="Basic and acidic residues" evidence="6">
    <location>
        <begin position="32"/>
        <end position="42"/>
    </location>
</feature>
<evidence type="ECO:0000256" key="4">
    <source>
        <dbReference type="ARBA" id="ARBA00023242"/>
    </source>
</evidence>
<sequence length="364" mass="41170">MATIMSPYSWTEGLDSPAGEGKPRAGLTAHESSGRNRAEPRIRRPMNAFMVWAKDERKKLAIQNPDLHNAELSKMLGKSWKALTPSQKRPFVEEAERLRVQHMQDHPNYKYRPRRKKQIKRLCKRVDPSFLLTNIPHDQPPVHGGRMCRGPLEEEEDKGYPRASRLPVISRFRETQTTNNSFDNYGLPTPEMSPLDVIDADHSFFPTQCTEDSPSQMNGLMYHSDYSQSPIQCGHLSQISIPQNRSTMMHSAASHPPPPLYYNRIQQPAPQCMNSSTSVHLSPPHDHHHLDNLEHITQAELLGEVDRNEFDQYLNNSSHLNQAGMVINSHLPDICSPGGTNSERSLISVLADATAAYYNSYSSS</sequence>
<evidence type="ECO:0000313" key="9">
    <source>
        <dbReference type="EMBL" id="GCC31043.1"/>
    </source>
</evidence>
<dbReference type="OrthoDB" id="6247875at2759"/>
<evidence type="ECO:0000313" key="10">
    <source>
        <dbReference type="Proteomes" id="UP000287033"/>
    </source>
</evidence>
<dbReference type="SUPFAM" id="SSF47095">
    <property type="entry name" value="HMG-box"/>
    <property type="match status" value="1"/>
</dbReference>
<feature type="DNA-binding region" description="HMG box" evidence="5">
    <location>
        <begin position="42"/>
        <end position="110"/>
    </location>
</feature>
<evidence type="ECO:0000256" key="1">
    <source>
        <dbReference type="ARBA" id="ARBA00023015"/>
    </source>
</evidence>
<evidence type="ECO:0000256" key="5">
    <source>
        <dbReference type="PROSITE-ProRule" id="PRU00267"/>
    </source>
</evidence>
<dbReference type="GO" id="GO:0000978">
    <property type="term" value="F:RNA polymerase II cis-regulatory region sequence-specific DNA binding"/>
    <property type="evidence" value="ECO:0007669"/>
    <property type="project" value="TreeGrafter"/>
</dbReference>
<dbReference type="PANTHER" id="PTHR10270:SF317">
    <property type="entry name" value="TRANSCRIPTION FACTOR SOX-15-RELATED"/>
    <property type="match status" value="1"/>
</dbReference>
<dbReference type="AlphaFoldDB" id="A0A401SKY2"/>
<keyword evidence="2 5" id="KW-0238">DNA-binding</keyword>
<dbReference type="PANTHER" id="PTHR10270">
    <property type="entry name" value="SOX TRANSCRIPTION FACTOR"/>
    <property type="match status" value="1"/>
</dbReference>
<dbReference type="GO" id="GO:0005634">
    <property type="term" value="C:nucleus"/>
    <property type="evidence" value="ECO:0007669"/>
    <property type="project" value="UniProtKB-UniRule"/>
</dbReference>
<dbReference type="FunFam" id="1.10.30.10:FF:000008">
    <property type="entry name" value="transcription factor SOX-7"/>
    <property type="match status" value="1"/>
</dbReference>
<dbReference type="InterPro" id="IPR021934">
    <property type="entry name" value="Sox_C"/>
</dbReference>
<dbReference type="PROSITE" id="PS50118">
    <property type="entry name" value="HMG_BOX_2"/>
    <property type="match status" value="1"/>
</dbReference>
<dbReference type="Pfam" id="PF12067">
    <property type="entry name" value="Sox17_18_mid"/>
    <property type="match status" value="1"/>
</dbReference>
<evidence type="ECO:0000256" key="6">
    <source>
        <dbReference type="SAM" id="MobiDB-lite"/>
    </source>
</evidence>
<dbReference type="GO" id="GO:0001228">
    <property type="term" value="F:DNA-binding transcription activator activity, RNA polymerase II-specific"/>
    <property type="evidence" value="ECO:0007669"/>
    <property type="project" value="TreeGrafter"/>
</dbReference>
<dbReference type="GO" id="GO:0030154">
    <property type="term" value="P:cell differentiation"/>
    <property type="evidence" value="ECO:0007669"/>
    <property type="project" value="TreeGrafter"/>
</dbReference>
<feature type="domain" description="HMG box" evidence="7">
    <location>
        <begin position="42"/>
        <end position="110"/>
    </location>
</feature>
<feature type="domain" description="Sox C-terminal" evidence="8">
    <location>
        <begin position="245"/>
        <end position="364"/>
    </location>
</feature>